<dbReference type="KEGG" id="mne:D174_08885"/>
<dbReference type="RefSeq" id="WP_019511213.1">
    <property type="nucleotide sequence ID" value="NC_023036.2"/>
</dbReference>
<evidence type="ECO:0000313" key="2">
    <source>
        <dbReference type="Proteomes" id="UP000018763"/>
    </source>
</evidence>
<accession>V5XJN3</accession>
<gene>
    <name evidence="1" type="ORF">D174_08885</name>
</gene>
<keyword evidence="2" id="KW-1185">Reference proteome</keyword>
<evidence type="ECO:0000313" key="1">
    <source>
        <dbReference type="EMBL" id="AHC27879.1"/>
    </source>
</evidence>
<dbReference type="eggNOG" id="ENOG50312V8">
    <property type="taxonomic scope" value="Bacteria"/>
</dbReference>
<dbReference type="GeneID" id="43449611"/>
<dbReference type="HOGENOM" id="CLU_564776_0_0_11"/>
<dbReference type="AlphaFoldDB" id="V5XJN3"/>
<name>V5XJN3_MYCNE</name>
<protein>
    <submittedName>
        <fullName evidence="1">Uncharacterized protein</fullName>
    </submittedName>
</protein>
<dbReference type="Proteomes" id="UP000018763">
    <property type="component" value="Chromosome"/>
</dbReference>
<dbReference type="EMBL" id="CP006936">
    <property type="protein sequence ID" value="AHC27879.1"/>
    <property type="molecule type" value="Genomic_DNA"/>
</dbReference>
<reference evidence="1 2" key="1">
    <citation type="journal article" date="2014" name="Genome Announc.">
        <title>Complete Genome Sequence of Sterol-Transforming Mycobacterium neoaurum Strain VKM Ac-1815D.</title>
        <authorList>
            <person name="Shtratnikova V.Y."/>
            <person name="Bragin E.Y."/>
            <person name="Dovbnya D.V."/>
            <person name="Pekov Y.A."/>
            <person name="Schelkunov M.I."/>
            <person name="Strizhov N."/>
            <person name="Ivashina T.V."/>
            <person name="Ashapkin V.V."/>
            <person name="Donova M.V."/>
        </authorList>
    </citation>
    <scope>NUCLEOTIDE SEQUENCE [LARGE SCALE GENOMIC DNA]</scope>
    <source>
        <strain evidence="1 2">VKM Ac-1815D</strain>
    </source>
</reference>
<sequence>MTGSPIHELLWEVTLPAVRAAWATAKAYVDSGKYVPRFEPPTFEVNDAGWPATVEFDRIQVPVTAPVDWSKLFALEPSTYTYVTVHDVPELGNALAAVRQAAEHDEAFADGINPFNHVEDPKFRERSLGVDYLTLVGSIIGRAAALGLDSDQDLFEIYAQLERARFAPHLTGDLVIPLTLTDFGTGEPFLLGDDVLVERIAPEFQCSRAASIGSSGANPYLVAAATHAVVVRGITVPNRPYSTRLLGTWGGLNPIDSKYFEEVDRAIQSIHIVMGRRVGYNQVLVRPDNWADRWVHDLPPVWKVETVSRYPENSSFAPWHTSPQPIDPDHGREIGAAFLALTSAPDDVKLAARRAVRALMRTNDEDRTLDATIGIEALLLDENAELKYRMALRAAAALFDDHDPEGVFNLAKKIYDHRSDIAHGKVKTNPSFNYRGHTVSSPDMAPLLLRALLRSRLLSKHPWTKKDLEPRILAALANYRPSA</sequence>
<organism evidence="1 2">
    <name type="scientific">Mycolicibacterium neoaurum VKM Ac-1815D</name>
    <dbReference type="NCBI Taxonomy" id="700508"/>
    <lineage>
        <taxon>Bacteria</taxon>
        <taxon>Bacillati</taxon>
        <taxon>Actinomycetota</taxon>
        <taxon>Actinomycetes</taxon>
        <taxon>Mycobacteriales</taxon>
        <taxon>Mycobacteriaceae</taxon>
        <taxon>Mycolicibacterium</taxon>
    </lineage>
</organism>
<proteinExistence type="predicted"/>